<name>A0A7W9HB90_9ACTN</name>
<comment type="similarity">
    <text evidence="1">Belongs to the enoyl-CoA hydratase/isomerase family.</text>
</comment>
<accession>A0A7W9HB90</accession>
<feature type="region of interest" description="Disordered" evidence="2">
    <location>
        <begin position="73"/>
        <end position="96"/>
    </location>
</feature>
<proteinExistence type="inferred from homology"/>
<dbReference type="SUPFAM" id="SSF54637">
    <property type="entry name" value="Thioesterase/thiol ester dehydrase-isomerase"/>
    <property type="match status" value="2"/>
</dbReference>
<dbReference type="RefSeq" id="WP_230299840.1">
    <property type="nucleotide sequence ID" value="NZ_JACHNE010000001.1"/>
</dbReference>
<evidence type="ECO:0000313" key="4">
    <source>
        <dbReference type="EMBL" id="MBB5798728.1"/>
    </source>
</evidence>
<dbReference type="PANTHER" id="PTHR43841:SF1">
    <property type="entry name" value="3-HYDROXYACYL-THIOESTER DEHYDRATASE X"/>
    <property type="match status" value="1"/>
</dbReference>
<protein>
    <submittedName>
        <fullName evidence="4">Acyl dehydratase</fullName>
    </submittedName>
</protein>
<evidence type="ECO:0000313" key="5">
    <source>
        <dbReference type="Proteomes" id="UP000590647"/>
    </source>
</evidence>
<keyword evidence="5" id="KW-1185">Reference proteome</keyword>
<evidence type="ECO:0000259" key="3">
    <source>
        <dbReference type="Pfam" id="PF01575"/>
    </source>
</evidence>
<dbReference type="Pfam" id="PF01575">
    <property type="entry name" value="MaoC_dehydratas"/>
    <property type="match status" value="1"/>
</dbReference>
<feature type="domain" description="MaoC-like" evidence="3">
    <location>
        <begin position="110"/>
        <end position="140"/>
    </location>
</feature>
<dbReference type="Gene3D" id="3.10.129.10">
    <property type="entry name" value="Hotdog Thioesterase"/>
    <property type="match status" value="1"/>
</dbReference>
<evidence type="ECO:0000256" key="2">
    <source>
        <dbReference type="SAM" id="MobiDB-lite"/>
    </source>
</evidence>
<evidence type="ECO:0000256" key="1">
    <source>
        <dbReference type="ARBA" id="ARBA00005254"/>
    </source>
</evidence>
<dbReference type="Proteomes" id="UP000590647">
    <property type="component" value="Unassembled WGS sequence"/>
</dbReference>
<dbReference type="InterPro" id="IPR029069">
    <property type="entry name" value="HotDog_dom_sf"/>
</dbReference>
<dbReference type="PANTHER" id="PTHR43841">
    <property type="entry name" value="3-HYDROXYACYL-THIOESTER DEHYDRATASE HTDX-RELATED"/>
    <property type="match status" value="1"/>
</dbReference>
<sequence>MTARDFPFPVPGLVHIGNRIEQLRPVGSGERLRYEVWAGEPYDHPKGAAFGITSECSAPSGGVLWRETSTYLSRGKPGGRGEGPAPAATHEPVGPWTGGVWEFPGEIGRAYAAVSGDRNPIHLSPLTAKVFGFPRAIAHGSGRRRAAWRSWSGRTGCRTPTGWTWPSRPRCRCPRGCGSTRWRPREADGPSCWRAAGTVPVRIRTAA</sequence>
<organism evidence="4 5">
    <name type="scientific">Streptomyces caelestis</name>
    <dbReference type="NCBI Taxonomy" id="36816"/>
    <lineage>
        <taxon>Bacteria</taxon>
        <taxon>Bacillati</taxon>
        <taxon>Actinomycetota</taxon>
        <taxon>Actinomycetes</taxon>
        <taxon>Kitasatosporales</taxon>
        <taxon>Streptomycetaceae</taxon>
        <taxon>Streptomyces</taxon>
    </lineage>
</organism>
<dbReference type="EMBL" id="JACHNE010000001">
    <property type="protein sequence ID" value="MBB5798728.1"/>
    <property type="molecule type" value="Genomic_DNA"/>
</dbReference>
<gene>
    <name evidence="4" type="ORF">HDA41_006692</name>
</gene>
<dbReference type="AlphaFoldDB" id="A0A7W9HB90"/>
<dbReference type="InterPro" id="IPR002539">
    <property type="entry name" value="MaoC-like_dom"/>
</dbReference>
<reference evidence="4 5" key="1">
    <citation type="submission" date="2020-08" db="EMBL/GenBank/DDBJ databases">
        <title>Sequencing the genomes of 1000 actinobacteria strains.</title>
        <authorList>
            <person name="Klenk H.-P."/>
        </authorList>
    </citation>
    <scope>NUCLEOTIDE SEQUENCE [LARGE SCALE GENOMIC DNA]</scope>
    <source>
        <strain evidence="4 5">DSM 40084</strain>
    </source>
</reference>
<comment type="caution">
    <text evidence="4">The sequence shown here is derived from an EMBL/GenBank/DDBJ whole genome shotgun (WGS) entry which is preliminary data.</text>
</comment>